<dbReference type="PANTHER" id="PTHR42760:SF40">
    <property type="entry name" value="3-OXOACYL-[ACYL-CARRIER-PROTEIN] REDUCTASE, CHLOROPLASTIC"/>
    <property type="match status" value="1"/>
</dbReference>
<dbReference type="GO" id="GO:0016616">
    <property type="term" value="F:oxidoreductase activity, acting on the CH-OH group of donors, NAD or NADP as acceptor"/>
    <property type="evidence" value="ECO:0007669"/>
    <property type="project" value="TreeGrafter"/>
</dbReference>
<dbReference type="SMART" id="SM00822">
    <property type="entry name" value="PKS_KR"/>
    <property type="match status" value="1"/>
</dbReference>
<dbReference type="KEGG" id="gbr:Gbro_4185"/>
<dbReference type="STRING" id="526226.Gbro_4185"/>
<dbReference type="RefSeq" id="WP_012835844.1">
    <property type="nucleotide sequence ID" value="NC_013441.1"/>
</dbReference>
<evidence type="ECO:0000256" key="2">
    <source>
        <dbReference type="ARBA" id="ARBA00023002"/>
    </source>
</evidence>
<dbReference type="NCBIfam" id="NF005559">
    <property type="entry name" value="PRK07231.1"/>
    <property type="match status" value="1"/>
</dbReference>
<gene>
    <name evidence="4" type="ordered locus">Gbro_4185</name>
</gene>
<dbReference type="PROSITE" id="PS00061">
    <property type="entry name" value="ADH_SHORT"/>
    <property type="match status" value="1"/>
</dbReference>
<organism evidence="4 5">
    <name type="scientific">Gordonia bronchialis (strain ATCC 25592 / DSM 43247 / BCRC 13721 / JCM 3198 / KCTC 3076 / NBRC 16047 / NCTC 10667)</name>
    <name type="common">Rhodococcus bronchialis</name>
    <dbReference type="NCBI Taxonomy" id="526226"/>
    <lineage>
        <taxon>Bacteria</taxon>
        <taxon>Bacillati</taxon>
        <taxon>Actinomycetota</taxon>
        <taxon>Actinomycetes</taxon>
        <taxon>Mycobacteriales</taxon>
        <taxon>Gordoniaceae</taxon>
        <taxon>Gordonia</taxon>
    </lineage>
</organism>
<dbReference type="InterPro" id="IPR002347">
    <property type="entry name" value="SDR_fam"/>
</dbReference>
<keyword evidence="2" id="KW-0560">Oxidoreductase</keyword>
<evidence type="ECO:0000313" key="4">
    <source>
        <dbReference type="EMBL" id="ACY23343.1"/>
    </source>
</evidence>
<dbReference type="InterPro" id="IPR057326">
    <property type="entry name" value="KR_dom"/>
</dbReference>
<dbReference type="PRINTS" id="PR00081">
    <property type="entry name" value="GDHRDH"/>
</dbReference>
<dbReference type="FunFam" id="3.40.50.720:FF:000173">
    <property type="entry name" value="3-oxoacyl-[acyl-carrier protein] reductase"/>
    <property type="match status" value="1"/>
</dbReference>
<dbReference type="Gene3D" id="3.40.50.720">
    <property type="entry name" value="NAD(P)-binding Rossmann-like Domain"/>
    <property type="match status" value="1"/>
</dbReference>
<keyword evidence="5" id="KW-1185">Reference proteome</keyword>
<sequence length="247" mass="25599">MPGPLLADQTAVITGAAQGIGFAIAQLFIDEGAHVVIGDIDADAATAATRLGGDARAIGVRCDVTSSDDVDALLAAGADAFGPVDVMVNNAGITRDATMRKMTEEQFDQVISVHLKGTWNGTRKAAAIMRERKKGAIVNLSSLSGKIGLVGQTNYSAAKAGVVGLTKAAAKEVAHDGVRVNAIQPGLIRTAMTEAMPQKAWDQKMTEIPLQRAGEVSEVASVALFLASDLSSYMTGTVLEVTGGRFM</sequence>
<dbReference type="OrthoDB" id="9808187at2"/>
<dbReference type="SUPFAM" id="SSF51735">
    <property type="entry name" value="NAD(P)-binding Rossmann-fold domains"/>
    <property type="match status" value="1"/>
</dbReference>
<dbReference type="EMBL" id="CP001802">
    <property type="protein sequence ID" value="ACY23343.1"/>
    <property type="molecule type" value="Genomic_DNA"/>
</dbReference>
<feature type="domain" description="Ketoreductase" evidence="3">
    <location>
        <begin position="9"/>
        <end position="186"/>
    </location>
</feature>
<dbReference type="Proteomes" id="UP000001219">
    <property type="component" value="Chromosome"/>
</dbReference>
<name>D0L585_GORB4</name>
<dbReference type="PANTHER" id="PTHR42760">
    <property type="entry name" value="SHORT-CHAIN DEHYDROGENASES/REDUCTASES FAMILY MEMBER"/>
    <property type="match status" value="1"/>
</dbReference>
<accession>D0L585</accession>
<dbReference type="HOGENOM" id="CLU_010194_1_3_11"/>
<evidence type="ECO:0000259" key="3">
    <source>
        <dbReference type="SMART" id="SM00822"/>
    </source>
</evidence>
<evidence type="ECO:0000313" key="5">
    <source>
        <dbReference type="Proteomes" id="UP000001219"/>
    </source>
</evidence>
<dbReference type="Pfam" id="PF13561">
    <property type="entry name" value="adh_short_C2"/>
    <property type="match status" value="1"/>
</dbReference>
<reference evidence="5" key="1">
    <citation type="submission" date="2009-10" db="EMBL/GenBank/DDBJ databases">
        <title>The complete chromosome of Gordonia bronchialis DSM 43247.</title>
        <authorList>
            <consortium name="US DOE Joint Genome Institute (JGI-PGF)"/>
            <person name="Lucas S."/>
            <person name="Copeland A."/>
            <person name="Lapidus A."/>
            <person name="Glavina del Rio T."/>
            <person name="Dalin E."/>
            <person name="Tice H."/>
            <person name="Bruce D."/>
            <person name="Goodwin L."/>
            <person name="Pitluck S."/>
            <person name="Kyrpides N."/>
            <person name="Mavromatis K."/>
            <person name="Ivanova N."/>
            <person name="Ovchinnikova G."/>
            <person name="Saunders E."/>
            <person name="Brettin T."/>
            <person name="Detter J.C."/>
            <person name="Han C."/>
            <person name="Larimer F."/>
            <person name="Land M."/>
            <person name="Hauser L."/>
            <person name="Markowitz V."/>
            <person name="Cheng J.-F."/>
            <person name="Hugenholtz P."/>
            <person name="Woyke T."/>
            <person name="Wu D."/>
            <person name="Jando M."/>
            <person name="Schneider S."/>
            <person name="Goeker M."/>
            <person name="Klenk H.-P."/>
            <person name="Eisen J.A."/>
        </authorList>
    </citation>
    <scope>NUCLEOTIDE SEQUENCE [LARGE SCALE GENOMIC DNA]</scope>
    <source>
        <strain evidence="5">ATCC 25592 / DSM 43247 / BCRC 13721 / JCM 3198 / KCTC 3076 / NBRC 16047 / NCTC 10667</strain>
    </source>
</reference>
<proteinExistence type="inferred from homology"/>
<reference evidence="4 5" key="2">
    <citation type="journal article" date="2010" name="Stand. Genomic Sci.">
        <title>Complete genome sequence of Gordonia bronchialis type strain (3410).</title>
        <authorList>
            <person name="Ivanova N."/>
            <person name="Sikorski J."/>
            <person name="Jando M."/>
            <person name="Lapidus A."/>
            <person name="Nolan M."/>
            <person name="Lucas S."/>
            <person name="Del Rio T.G."/>
            <person name="Tice H."/>
            <person name="Copeland A."/>
            <person name="Cheng J.F."/>
            <person name="Chen F."/>
            <person name="Bruce D."/>
            <person name="Goodwin L."/>
            <person name="Pitluck S."/>
            <person name="Mavromatis K."/>
            <person name="Ovchinnikova G."/>
            <person name="Pati A."/>
            <person name="Chen A."/>
            <person name="Palaniappan K."/>
            <person name="Land M."/>
            <person name="Hauser L."/>
            <person name="Chang Y.J."/>
            <person name="Jeffries C.D."/>
            <person name="Chain P."/>
            <person name="Saunders E."/>
            <person name="Han C."/>
            <person name="Detter J.C."/>
            <person name="Brettin T."/>
            <person name="Rohde M."/>
            <person name="Goker M."/>
            <person name="Bristow J."/>
            <person name="Eisen J.A."/>
            <person name="Markowitz V."/>
            <person name="Hugenholtz P."/>
            <person name="Klenk H.P."/>
            <person name="Kyrpides N.C."/>
        </authorList>
    </citation>
    <scope>NUCLEOTIDE SEQUENCE [LARGE SCALE GENOMIC DNA]</scope>
    <source>
        <strain evidence="5">ATCC 25592 / DSM 43247 / BCRC 13721 / JCM 3198 / KCTC 3076 / NBRC 16047 / NCTC 10667</strain>
    </source>
</reference>
<dbReference type="InterPro" id="IPR020904">
    <property type="entry name" value="Sc_DH/Rdtase_CS"/>
</dbReference>
<evidence type="ECO:0000256" key="1">
    <source>
        <dbReference type="ARBA" id="ARBA00006484"/>
    </source>
</evidence>
<dbReference type="PRINTS" id="PR00080">
    <property type="entry name" value="SDRFAMILY"/>
</dbReference>
<dbReference type="AlphaFoldDB" id="D0L585"/>
<dbReference type="NCBIfam" id="NF004198">
    <property type="entry name" value="PRK05653.1-3"/>
    <property type="match status" value="1"/>
</dbReference>
<dbReference type="GO" id="GO:0030497">
    <property type="term" value="P:fatty acid elongation"/>
    <property type="evidence" value="ECO:0007669"/>
    <property type="project" value="TreeGrafter"/>
</dbReference>
<comment type="similarity">
    <text evidence="1">Belongs to the short-chain dehydrogenases/reductases (SDR) family.</text>
</comment>
<protein>
    <submittedName>
        <fullName evidence="4">Short-chain dehydrogenase/reductase SDR</fullName>
    </submittedName>
</protein>
<dbReference type="eggNOG" id="COG1028">
    <property type="taxonomic scope" value="Bacteria"/>
</dbReference>
<dbReference type="InterPro" id="IPR036291">
    <property type="entry name" value="NAD(P)-bd_dom_sf"/>
</dbReference>